<evidence type="ECO:0000313" key="4">
    <source>
        <dbReference type="EMBL" id="VDO40626.1"/>
    </source>
</evidence>
<dbReference type="GO" id="GO:0051087">
    <property type="term" value="F:protein-folding chaperone binding"/>
    <property type="evidence" value="ECO:0007669"/>
    <property type="project" value="TreeGrafter"/>
</dbReference>
<evidence type="ECO:0000256" key="2">
    <source>
        <dbReference type="ARBA" id="ARBA00011695"/>
    </source>
</evidence>
<dbReference type="GO" id="GO:0006457">
    <property type="term" value="P:protein folding"/>
    <property type="evidence" value="ECO:0007669"/>
    <property type="project" value="InterPro"/>
</dbReference>
<dbReference type="PANTHER" id="PTHR21431:SF0">
    <property type="entry name" value="PREFOLDIN SUBUNIT 6"/>
    <property type="match status" value="1"/>
</dbReference>
<name>A0A183HAY8_9BILA</name>
<dbReference type="AlphaFoldDB" id="A0A183HAY8"/>
<evidence type="ECO:0000256" key="3">
    <source>
        <dbReference type="ARBA" id="ARBA00023186"/>
    </source>
</evidence>
<dbReference type="Pfam" id="PF01920">
    <property type="entry name" value="Prefoldin_2"/>
    <property type="match status" value="1"/>
</dbReference>
<dbReference type="InterPro" id="IPR009053">
    <property type="entry name" value="Prefoldin"/>
</dbReference>
<sequence>MFFVRVALYIQLIQEGINKCKIFILIKKYRHELDLLEDDATVYKLIGPVLVKQNLIEAKQNVEKRIDYITTEMRKEKGLFCTFHMPCRKRLEELMADAATKQENQKQIVMRLQNAGRIMLRCNGYANLACPNRSGYSWADVSY</sequence>
<keyword evidence="5" id="KW-1185">Reference proteome</keyword>
<reference evidence="4 5" key="2">
    <citation type="submission" date="2018-11" db="EMBL/GenBank/DDBJ databases">
        <authorList>
            <consortium name="Pathogen Informatics"/>
        </authorList>
    </citation>
    <scope>NUCLEOTIDE SEQUENCE [LARGE SCALE GENOMIC DNA]</scope>
</reference>
<accession>A0A183HAY8</accession>
<dbReference type="SUPFAM" id="SSF46579">
    <property type="entry name" value="Prefoldin"/>
    <property type="match status" value="1"/>
</dbReference>
<comment type="similarity">
    <text evidence="1">Belongs to the prefoldin subunit beta family.</text>
</comment>
<evidence type="ECO:0000256" key="1">
    <source>
        <dbReference type="ARBA" id="ARBA00008045"/>
    </source>
</evidence>
<dbReference type="InterPro" id="IPR002777">
    <property type="entry name" value="PFD_beta-like"/>
</dbReference>
<keyword evidence="3" id="KW-0143">Chaperone</keyword>
<dbReference type="GO" id="GO:0005737">
    <property type="term" value="C:cytoplasm"/>
    <property type="evidence" value="ECO:0007669"/>
    <property type="project" value="TreeGrafter"/>
</dbReference>
<gene>
    <name evidence="4" type="ORF">OFLC_LOCUS4650</name>
</gene>
<evidence type="ECO:0000313" key="5">
    <source>
        <dbReference type="Proteomes" id="UP000267606"/>
    </source>
</evidence>
<dbReference type="Gene3D" id="1.10.287.370">
    <property type="match status" value="1"/>
</dbReference>
<dbReference type="STRING" id="387005.A0A183HAY8"/>
<dbReference type="GO" id="GO:0051131">
    <property type="term" value="P:chaperone-mediated protein complex assembly"/>
    <property type="evidence" value="ECO:0007669"/>
    <property type="project" value="TreeGrafter"/>
</dbReference>
<dbReference type="PANTHER" id="PTHR21431">
    <property type="entry name" value="PREFOLDIN SUBUNIT 6"/>
    <property type="match status" value="1"/>
</dbReference>
<reference evidence="6" key="1">
    <citation type="submission" date="2016-06" db="UniProtKB">
        <authorList>
            <consortium name="WormBaseParasite"/>
        </authorList>
    </citation>
    <scope>IDENTIFICATION</scope>
</reference>
<proteinExistence type="inferred from homology"/>
<dbReference type="WBParaSite" id="OFLC_0000464901-mRNA-1">
    <property type="protein sequence ID" value="OFLC_0000464901-mRNA-1"/>
    <property type="gene ID" value="OFLC_0000464901"/>
</dbReference>
<dbReference type="EMBL" id="UZAJ01003638">
    <property type="protein sequence ID" value="VDO40626.1"/>
    <property type="molecule type" value="Genomic_DNA"/>
</dbReference>
<dbReference type="CDD" id="cd23161">
    <property type="entry name" value="Prefoldin_6"/>
    <property type="match status" value="1"/>
</dbReference>
<dbReference type="GO" id="GO:0016272">
    <property type="term" value="C:prefoldin complex"/>
    <property type="evidence" value="ECO:0007669"/>
    <property type="project" value="InterPro"/>
</dbReference>
<dbReference type="Proteomes" id="UP000267606">
    <property type="component" value="Unassembled WGS sequence"/>
</dbReference>
<protein>
    <submittedName>
        <fullName evidence="6">Prefoldin subunit</fullName>
    </submittedName>
</protein>
<organism evidence="6">
    <name type="scientific">Onchocerca flexuosa</name>
    <dbReference type="NCBI Taxonomy" id="387005"/>
    <lineage>
        <taxon>Eukaryota</taxon>
        <taxon>Metazoa</taxon>
        <taxon>Ecdysozoa</taxon>
        <taxon>Nematoda</taxon>
        <taxon>Chromadorea</taxon>
        <taxon>Rhabditida</taxon>
        <taxon>Spirurina</taxon>
        <taxon>Spiruromorpha</taxon>
        <taxon>Filarioidea</taxon>
        <taxon>Onchocercidae</taxon>
        <taxon>Onchocerca</taxon>
    </lineage>
</organism>
<comment type="subunit">
    <text evidence="2">Heterohexamer of two PFD-alpha type and four PFD-beta type subunits.</text>
</comment>
<dbReference type="GO" id="GO:0051082">
    <property type="term" value="F:unfolded protein binding"/>
    <property type="evidence" value="ECO:0007669"/>
    <property type="project" value="InterPro"/>
</dbReference>
<evidence type="ECO:0000313" key="6">
    <source>
        <dbReference type="WBParaSite" id="OFLC_0000464901-mRNA-1"/>
    </source>
</evidence>